<gene>
    <name evidence="2" type="ORF">LSAA_643</name>
</gene>
<protein>
    <submittedName>
        <fullName evidence="2">DDX46</fullName>
        <ecNumber evidence="2">3.6.4.13</ecNumber>
    </submittedName>
</protein>
<dbReference type="EMBL" id="HG994580">
    <property type="protein sequence ID" value="CAF2776044.1"/>
    <property type="molecule type" value="Genomic_DNA"/>
</dbReference>
<evidence type="ECO:0000313" key="3">
    <source>
        <dbReference type="Proteomes" id="UP000675881"/>
    </source>
</evidence>
<organism evidence="2 3">
    <name type="scientific">Lepeophtheirus salmonis</name>
    <name type="common">Salmon louse</name>
    <name type="synonym">Caligus salmonis</name>
    <dbReference type="NCBI Taxonomy" id="72036"/>
    <lineage>
        <taxon>Eukaryota</taxon>
        <taxon>Metazoa</taxon>
        <taxon>Ecdysozoa</taxon>
        <taxon>Arthropoda</taxon>
        <taxon>Crustacea</taxon>
        <taxon>Multicrustacea</taxon>
        <taxon>Hexanauplia</taxon>
        <taxon>Copepoda</taxon>
        <taxon>Siphonostomatoida</taxon>
        <taxon>Caligidae</taxon>
        <taxon>Lepeophtheirus</taxon>
    </lineage>
</organism>
<feature type="compositionally biased region" description="Basic and acidic residues" evidence="1">
    <location>
        <begin position="1"/>
        <end position="31"/>
    </location>
</feature>
<accession>A0A7R8CD53</accession>
<evidence type="ECO:0000256" key="1">
    <source>
        <dbReference type="SAM" id="MobiDB-lite"/>
    </source>
</evidence>
<keyword evidence="2" id="KW-0378">Hydrolase</keyword>
<dbReference type="Proteomes" id="UP000675881">
    <property type="component" value="Chromosome 1"/>
</dbReference>
<sequence>MQKRRERIEKWRAEKRKKELAAGPSKERGRGEEEEEEEEEEDDPLESYMKEVNKEVRKLKGVKGTKTEKGSGGVVIMTGVAKKRGAGGNAKRGELIEQNQDGLEYSSEDDEDNLDDAMSQLAKKRKKRTY</sequence>
<name>A0A7R8CD53_LEPSM</name>
<proteinExistence type="predicted"/>
<reference evidence="2" key="1">
    <citation type="submission" date="2021-02" db="EMBL/GenBank/DDBJ databases">
        <authorList>
            <person name="Bekaert M."/>
        </authorList>
    </citation>
    <scope>NUCLEOTIDE SEQUENCE</scope>
    <source>
        <strain evidence="2">IoA-00</strain>
    </source>
</reference>
<feature type="region of interest" description="Disordered" evidence="1">
    <location>
        <begin position="1"/>
        <end position="49"/>
    </location>
</feature>
<dbReference type="EC" id="3.6.4.13" evidence="2"/>
<dbReference type="OrthoDB" id="196131at2759"/>
<dbReference type="AlphaFoldDB" id="A0A7R8CD53"/>
<dbReference type="GO" id="GO:0016787">
    <property type="term" value="F:hydrolase activity"/>
    <property type="evidence" value="ECO:0007669"/>
    <property type="project" value="UniProtKB-KW"/>
</dbReference>
<feature type="region of interest" description="Disordered" evidence="1">
    <location>
        <begin position="80"/>
        <end position="115"/>
    </location>
</feature>
<feature type="compositionally biased region" description="Acidic residues" evidence="1">
    <location>
        <begin position="106"/>
        <end position="115"/>
    </location>
</feature>
<keyword evidence="3" id="KW-1185">Reference proteome</keyword>
<evidence type="ECO:0000313" key="2">
    <source>
        <dbReference type="EMBL" id="CAF2776044.1"/>
    </source>
</evidence>
<feature type="compositionally biased region" description="Acidic residues" evidence="1">
    <location>
        <begin position="32"/>
        <end position="45"/>
    </location>
</feature>
<dbReference type="GO" id="GO:0003724">
    <property type="term" value="F:RNA helicase activity"/>
    <property type="evidence" value="ECO:0007669"/>
    <property type="project" value="UniProtKB-EC"/>
</dbReference>